<organism evidence="2 3">
    <name type="scientific">Azorhizobium caulinodans (strain ATCC 43989 / DSM 5975 / JCM 20966 / LMG 6465 / NBRC 14845 / NCIMB 13405 / ORS 571)</name>
    <dbReference type="NCBI Taxonomy" id="438753"/>
    <lineage>
        <taxon>Bacteria</taxon>
        <taxon>Pseudomonadati</taxon>
        <taxon>Pseudomonadota</taxon>
        <taxon>Alphaproteobacteria</taxon>
        <taxon>Hyphomicrobiales</taxon>
        <taxon>Xanthobacteraceae</taxon>
        <taxon>Azorhizobium</taxon>
    </lineage>
</organism>
<evidence type="ECO:0008006" key="4">
    <source>
        <dbReference type="Google" id="ProtNLM"/>
    </source>
</evidence>
<reference evidence="2 3" key="6">
    <citation type="journal article" date="2011" name="Appl. Environ. Microbiol.">
        <title>Involvement of the azorhizobial chromosome partition gene (parA) in the onset of bacteroid differentiation during Sesbania rostrata stem nodule development.</title>
        <authorList>
            <person name="Liu CT."/>
            <person name="Lee KB."/>
            <person name="Wang YS."/>
            <person name="Peng MH."/>
            <person name="Lee KT."/>
            <person name="Suzuki S."/>
            <person name="Suzuki T."/>
            <person name="Oyaizu H."/>
        </authorList>
    </citation>
    <scope>NUCLEOTIDE SEQUENCE [LARGE SCALE GENOMIC DNA]</scope>
    <source>
        <strain evidence="3">ATCC 43989 / DSM 5975 / JCM 20966 / LMG 6465 / NBRC 14845 / NCIMB 13405 / ORS 571</strain>
    </source>
</reference>
<dbReference type="KEGG" id="azc:AZC_1092"/>
<reference evidence="2 3" key="4">
    <citation type="journal article" date="2009" name="Appl. Environ. Microbiol.">
        <title>Comparative genome-wide transcriptional profiling of Azorhizobium caulinodans ORS571 grown under free-living and symbiotic conditions.</title>
        <authorList>
            <person name="Tsukada S."/>
            <person name="Aono T."/>
            <person name="Akiba N."/>
            <person name="Lee KB."/>
            <person name="Liu CT."/>
            <person name="Toyazaki H."/>
            <person name="Oyaizu H."/>
        </authorList>
    </citation>
    <scope>NUCLEOTIDE SEQUENCE [LARGE SCALE GENOMIC DNA]</scope>
    <source>
        <strain evidence="3">ATCC 43989 / DSM 5975 / JCM 20966 / LMG 6465 / NBRC 14845 / NCIMB 13405 / ORS 571</strain>
    </source>
</reference>
<dbReference type="eggNOG" id="ENOG5032Z7R">
    <property type="taxonomic scope" value="Bacteria"/>
</dbReference>
<dbReference type="InterPro" id="IPR035220">
    <property type="entry name" value="DUF5330"/>
</dbReference>
<feature type="region of interest" description="Disordered" evidence="1">
    <location>
        <begin position="89"/>
        <end position="140"/>
    </location>
</feature>
<accession>A8HR10</accession>
<sequence length="140" mass="14712">MFFLLRMAFWLALILLILPIGVTSDGGRQIGAWQAFTAVQAAINDARGFCQRQPDACAVGGEMLDHMAEKAQASAKWVYDAIGAHKADAGTAPAAPQPSAAKEGSASHDLTPQDLAPAWSLEPQRGAPAPGMPLPPRRPA</sequence>
<dbReference type="STRING" id="438753.AZC_1092"/>
<reference evidence="2 3" key="3">
    <citation type="journal article" date="2008" name="BMC Genomics">
        <title>The genome of the versatile nitrogen fixer Azorhizobium caulinodans ORS571.</title>
        <authorList>
            <person name="Lee KB."/>
            <person name="Backer P.D."/>
            <person name="Aono T."/>
            <person name="Liu CT."/>
            <person name="Suzuki S."/>
            <person name="Suzuki T."/>
            <person name="Kaneko T."/>
            <person name="Yamada M."/>
            <person name="Tabata S."/>
            <person name="Kupfer D.M."/>
            <person name="Najar F.Z."/>
            <person name="Wiley G.B."/>
            <person name="Roe B."/>
            <person name="Binnewies T.T."/>
            <person name="Ussery D.W."/>
            <person name="D'Haeze W."/>
            <person name="Herder J.D."/>
            <person name="Gevers D."/>
            <person name="Vereecke D."/>
            <person name="Holsters M."/>
            <person name="Oyaizu H."/>
        </authorList>
    </citation>
    <scope>NUCLEOTIDE SEQUENCE [LARGE SCALE GENOMIC DNA]</scope>
    <source>
        <strain evidence="3">ATCC 43989 / DSM 5975 / JCM 20966 / LMG 6465 / NBRC 14845 / NCIMB 13405 / ORS 571</strain>
    </source>
</reference>
<name>A8HR10_AZOC5</name>
<dbReference type="RefSeq" id="WP_012169623.1">
    <property type="nucleotide sequence ID" value="NC_009937.1"/>
</dbReference>
<feature type="compositionally biased region" description="Pro residues" evidence="1">
    <location>
        <begin position="130"/>
        <end position="140"/>
    </location>
</feature>
<dbReference type="AlphaFoldDB" id="A8HR10"/>
<dbReference type="EMBL" id="AP009384">
    <property type="protein sequence ID" value="BAF87090.1"/>
    <property type="molecule type" value="Genomic_DNA"/>
</dbReference>
<dbReference type="Proteomes" id="UP000000270">
    <property type="component" value="Chromosome"/>
</dbReference>
<dbReference type="HOGENOM" id="CLU_128167_0_0_5"/>
<keyword evidence="3" id="KW-1185">Reference proteome</keyword>
<evidence type="ECO:0000256" key="1">
    <source>
        <dbReference type="SAM" id="MobiDB-lite"/>
    </source>
</evidence>
<evidence type="ECO:0000313" key="2">
    <source>
        <dbReference type="EMBL" id="BAF87090.1"/>
    </source>
</evidence>
<reference evidence="2 3" key="1">
    <citation type="journal article" date="2007" name="Appl. Environ. Microbiol.">
        <title>Rhizobial factors required for stem nodule maturation and maintenance in Sesbania rostrata-Azorhizobium caulinodans ORS571 symbiosis.</title>
        <authorList>
            <person name="Suzuki S."/>
            <person name="Aono T."/>
            <person name="Lee KB."/>
            <person name="Suzuki T."/>
            <person name="Liu CT."/>
            <person name="Miwa H."/>
            <person name="Wakao S."/>
            <person name="Iki T."/>
            <person name="Oyaizu H."/>
        </authorList>
    </citation>
    <scope>NUCLEOTIDE SEQUENCE [LARGE SCALE GENOMIC DNA]</scope>
    <source>
        <strain evidence="3">ATCC 43989 / DSM 5975 / JCM 20966 / LMG 6465 / NBRC 14845 / NCIMB 13405 / ORS 571</strain>
    </source>
</reference>
<proteinExistence type="predicted"/>
<reference evidence="3" key="2">
    <citation type="submission" date="2007-04" db="EMBL/GenBank/DDBJ databases">
        <title>Complete genome sequence of the nitrogen-fixing bacterium Azorhizobium caulinodans ORS571.</title>
        <authorList>
            <person name="Lee K.B."/>
            <person name="Backer P.D."/>
            <person name="Aono T."/>
            <person name="Liu C.T."/>
            <person name="Suzuki S."/>
            <person name="Suzuki T."/>
            <person name="Kaneko T."/>
            <person name="Yamada M."/>
            <person name="Tabata S."/>
            <person name="Kupfer D.M."/>
            <person name="Najar F.Z."/>
            <person name="Wiley G.B."/>
            <person name="Roe B."/>
            <person name="Binnewies T."/>
            <person name="Ussery D."/>
            <person name="Vereecke D."/>
            <person name="Gevers D."/>
            <person name="Holsters M."/>
            <person name="Oyaizu H."/>
        </authorList>
    </citation>
    <scope>NUCLEOTIDE SEQUENCE [LARGE SCALE GENOMIC DNA]</scope>
    <source>
        <strain evidence="3">ATCC 43989 / DSM 5975 / JCM 20966 / LMG 6465 / NBRC 14845 / NCIMB 13405 / ORS 571</strain>
    </source>
</reference>
<dbReference type="Pfam" id="PF17264">
    <property type="entry name" value="DUF5330"/>
    <property type="match status" value="1"/>
</dbReference>
<protein>
    <recommendedName>
        <fullName evidence="4">DUF5330 domain-containing protein</fullName>
    </recommendedName>
</protein>
<evidence type="ECO:0000313" key="3">
    <source>
        <dbReference type="Proteomes" id="UP000000270"/>
    </source>
</evidence>
<reference evidence="2 3" key="5">
    <citation type="journal article" date="2010" name="Appl. Environ. Microbiol.">
        <title>phrR-like gene praR of Azorhizobium caulinodans ORS571 is essential for symbiosis with Sesbania rostrata and is involved in expression of reb genes.</title>
        <authorList>
            <person name="Akiba N."/>
            <person name="Aono T."/>
            <person name="Toyazaki H."/>
            <person name="Sato S."/>
            <person name="Oyaizu H."/>
        </authorList>
    </citation>
    <scope>NUCLEOTIDE SEQUENCE [LARGE SCALE GENOMIC DNA]</scope>
    <source>
        <strain evidence="3">ATCC 43989 / DSM 5975 / JCM 20966 / LMG 6465 / NBRC 14845 / NCIMB 13405 / ORS 571</strain>
    </source>
</reference>
<gene>
    <name evidence="2" type="ordered locus">AZC_1092</name>
</gene>